<dbReference type="InterPro" id="IPR004360">
    <property type="entry name" value="Glyas_Fos-R_dOase_dom"/>
</dbReference>
<feature type="domain" description="Glyoxalase/fosfomycin resistance/dioxygenase" evidence="1">
    <location>
        <begin position="8"/>
        <end position="135"/>
    </location>
</feature>
<evidence type="ECO:0000313" key="2">
    <source>
        <dbReference type="EMBL" id="ULN51512.1"/>
    </source>
</evidence>
<evidence type="ECO:0000313" key="3">
    <source>
        <dbReference type="Proteomes" id="UP001055200"/>
    </source>
</evidence>
<dbReference type="PANTHER" id="PTHR33990:SF1">
    <property type="entry name" value="PROTEIN YJDN"/>
    <property type="match status" value="1"/>
</dbReference>
<keyword evidence="3" id="KW-1185">Reference proteome</keyword>
<dbReference type="Gene3D" id="3.10.180.10">
    <property type="entry name" value="2,3-Dihydroxybiphenyl 1,2-Dioxygenase, domain 1"/>
    <property type="match status" value="1"/>
</dbReference>
<dbReference type="InterPro" id="IPR029068">
    <property type="entry name" value="Glyas_Bleomycin-R_OHBP_Dase"/>
</dbReference>
<dbReference type="RefSeq" id="WP_240169795.1">
    <property type="nucleotide sequence ID" value="NZ_CP092365.1"/>
</dbReference>
<name>A0ABY3TWC5_9MYCO</name>
<dbReference type="CDD" id="cd06588">
    <property type="entry name" value="PhnB_like"/>
    <property type="match status" value="1"/>
</dbReference>
<organism evidence="2 3">
    <name type="scientific">Mycolicibacillus parakoreensis</name>
    <dbReference type="NCBI Taxonomy" id="1069221"/>
    <lineage>
        <taxon>Bacteria</taxon>
        <taxon>Bacillati</taxon>
        <taxon>Actinomycetota</taxon>
        <taxon>Actinomycetes</taxon>
        <taxon>Mycobacteriales</taxon>
        <taxon>Mycobacteriaceae</taxon>
        <taxon>Mycolicibacillus</taxon>
    </lineage>
</organism>
<protein>
    <submittedName>
        <fullName evidence="2">VOC family protein</fullName>
    </submittedName>
</protein>
<dbReference type="InterPro" id="IPR028973">
    <property type="entry name" value="PhnB-like"/>
</dbReference>
<sequence>MAVRLRPYLAFADNGAEVMAYYADVFGGSLNMVKYGDFPMELPFTPPADALAHAHLDSGDVQITGGDAGMCQDRSRSLASDTYSFLLEADSLGEASALIDKFSSTGGTVTMPFDKAPWGDHYGQVTDRYGVLWAFNVPAANT</sequence>
<proteinExistence type="predicted"/>
<gene>
    <name evidence="2" type="ORF">MIU77_11380</name>
</gene>
<dbReference type="Proteomes" id="UP001055200">
    <property type="component" value="Chromosome"/>
</dbReference>
<dbReference type="PANTHER" id="PTHR33990">
    <property type="entry name" value="PROTEIN YJDN-RELATED"/>
    <property type="match status" value="1"/>
</dbReference>
<evidence type="ECO:0000259" key="1">
    <source>
        <dbReference type="Pfam" id="PF00903"/>
    </source>
</evidence>
<reference evidence="2" key="1">
    <citation type="submission" date="2022-08" db="EMBL/GenBank/DDBJ databases">
        <title>Complete genome sequence of 14 non-tuberculosis mycobacteria type-strains.</title>
        <authorList>
            <person name="Igarashi Y."/>
            <person name="Osugi A."/>
            <person name="Mitarai S."/>
        </authorList>
    </citation>
    <scope>NUCLEOTIDE SEQUENCE</scope>
    <source>
        <strain evidence="2">DSM 45575</strain>
    </source>
</reference>
<dbReference type="SUPFAM" id="SSF54593">
    <property type="entry name" value="Glyoxalase/Bleomycin resistance protein/Dihydroxybiphenyl dioxygenase"/>
    <property type="match status" value="1"/>
</dbReference>
<accession>A0ABY3TWC5</accession>
<dbReference type="Pfam" id="PF00903">
    <property type="entry name" value="Glyoxalase"/>
    <property type="match status" value="1"/>
</dbReference>
<dbReference type="EMBL" id="CP092365">
    <property type="protein sequence ID" value="ULN51512.1"/>
    <property type="molecule type" value="Genomic_DNA"/>
</dbReference>